<sequence>MDHTCENNTVVMDNSDVDFQPITIIYRFSEQPDDAVHLVLPTHILY</sequence>
<keyword evidence="1" id="KW-1185">Reference proteome</keyword>
<dbReference type="Proteomes" id="UP000095283">
    <property type="component" value="Unplaced"/>
</dbReference>
<protein>
    <submittedName>
        <fullName evidence="2">AraC family transcriptional regulator</fullName>
    </submittedName>
</protein>
<dbReference type="AlphaFoldDB" id="A0A1I7X5G6"/>
<organism evidence="1 2">
    <name type="scientific">Heterorhabditis bacteriophora</name>
    <name type="common">Entomopathogenic nematode worm</name>
    <dbReference type="NCBI Taxonomy" id="37862"/>
    <lineage>
        <taxon>Eukaryota</taxon>
        <taxon>Metazoa</taxon>
        <taxon>Ecdysozoa</taxon>
        <taxon>Nematoda</taxon>
        <taxon>Chromadorea</taxon>
        <taxon>Rhabditida</taxon>
        <taxon>Rhabditina</taxon>
        <taxon>Rhabditomorpha</taxon>
        <taxon>Strongyloidea</taxon>
        <taxon>Heterorhabditidae</taxon>
        <taxon>Heterorhabditis</taxon>
    </lineage>
</organism>
<dbReference type="WBParaSite" id="Hba_12706">
    <property type="protein sequence ID" value="Hba_12706"/>
    <property type="gene ID" value="Hba_12706"/>
</dbReference>
<proteinExistence type="predicted"/>
<name>A0A1I7X5G6_HETBA</name>
<evidence type="ECO:0000313" key="2">
    <source>
        <dbReference type="WBParaSite" id="Hba_12706"/>
    </source>
</evidence>
<accession>A0A1I7X5G6</accession>
<reference evidence="2" key="1">
    <citation type="submission" date="2016-11" db="UniProtKB">
        <authorList>
            <consortium name="WormBaseParasite"/>
        </authorList>
    </citation>
    <scope>IDENTIFICATION</scope>
</reference>
<evidence type="ECO:0000313" key="1">
    <source>
        <dbReference type="Proteomes" id="UP000095283"/>
    </source>
</evidence>